<evidence type="ECO:0008006" key="4">
    <source>
        <dbReference type="Google" id="ProtNLM"/>
    </source>
</evidence>
<evidence type="ECO:0000256" key="1">
    <source>
        <dbReference type="SAM" id="SignalP"/>
    </source>
</evidence>
<sequence>MRIRLVFIYLTICLPALSQVSIGNGTNISSNDGSSIKLNYGNSLGHLNLIQDSWMNFYTDRAKYYFDKEVVFNSGISTYNSNSLTLSFTPGNLTIVTDGWMNFYTDRSAFYFSKPIISNSGEFGSYNQSDLILKTNGTTRLTIDNSSGDVIINECLESKKVKVSAAPGSFPDYVFANEYQLKSLSELEAFIKENGHLPNVPTAKEVEANGQDLGLIQQKLLEKIEELTLYTIEQQKLIKQLTERIEKLENTGN</sequence>
<proteinExistence type="predicted"/>
<protein>
    <recommendedName>
        <fullName evidence="4">FecR protein domain-containing protein</fullName>
    </recommendedName>
</protein>
<feature type="chain" id="PRO_5046928318" description="FecR protein domain-containing protein" evidence="1">
    <location>
        <begin position="19"/>
        <end position="253"/>
    </location>
</feature>
<comment type="caution">
    <text evidence="2">The sequence shown here is derived from an EMBL/GenBank/DDBJ whole genome shotgun (WGS) entry which is preliminary data.</text>
</comment>
<dbReference type="RefSeq" id="WP_189631697.1">
    <property type="nucleotide sequence ID" value="NZ_BNAG01000006.1"/>
</dbReference>
<evidence type="ECO:0000313" key="3">
    <source>
        <dbReference type="Proteomes" id="UP000658258"/>
    </source>
</evidence>
<organism evidence="2 3">
    <name type="scientific">Roseivirga thermotolerans</name>
    <dbReference type="NCBI Taxonomy" id="1758176"/>
    <lineage>
        <taxon>Bacteria</taxon>
        <taxon>Pseudomonadati</taxon>
        <taxon>Bacteroidota</taxon>
        <taxon>Cytophagia</taxon>
        <taxon>Cytophagales</taxon>
        <taxon>Roseivirgaceae</taxon>
        <taxon>Roseivirga</taxon>
    </lineage>
</organism>
<name>A0ABQ3IDR0_9BACT</name>
<gene>
    <name evidence="2" type="ORF">GCM10011340_35870</name>
</gene>
<dbReference type="Proteomes" id="UP000658258">
    <property type="component" value="Unassembled WGS sequence"/>
</dbReference>
<evidence type="ECO:0000313" key="2">
    <source>
        <dbReference type="EMBL" id="GHE75733.1"/>
    </source>
</evidence>
<feature type="signal peptide" evidence="1">
    <location>
        <begin position="1"/>
        <end position="18"/>
    </location>
</feature>
<accession>A0ABQ3IDR0</accession>
<keyword evidence="1" id="KW-0732">Signal</keyword>
<dbReference type="EMBL" id="BNAG01000006">
    <property type="protein sequence ID" value="GHE75733.1"/>
    <property type="molecule type" value="Genomic_DNA"/>
</dbReference>
<keyword evidence="3" id="KW-1185">Reference proteome</keyword>
<reference evidence="3" key="1">
    <citation type="journal article" date="2019" name="Int. J. Syst. Evol. Microbiol.">
        <title>The Global Catalogue of Microorganisms (GCM) 10K type strain sequencing project: providing services to taxonomists for standard genome sequencing and annotation.</title>
        <authorList>
            <consortium name="The Broad Institute Genomics Platform"/>
            <consortium name="The Broad Institute Genome Sequencing Center for Infectious Disease"/>
            <person name="Wu L."/>
            <person name="Ma J."/>
        </authorList>
    </citation>
    <scope>NUCLEOTIDE SEQUENCE [LARGE SCALE GENOMIC DNA]</scope>
    <source>
        <strain evidence="3">CGMCC 1.15111</strain>
    </source>
</reference>